<accession>A0A8S9MEC4</accession>
<reference evidence="2" key="1">
    <citation type="submission" date="2019-12" db="EMBL/GenBank/DDBJ databases">
        <title>Genome sequencing and annotation of Brassica cretica.</title>
        <authorList>
            <person name="Studholme D.J."/>
            <person name="Sarris P.F."/>
        </authorList>
    </citation>
    <scope>NUCLEOTIDE SEQUENCE</scope>
    <source>
        <strain evidence="2">PFS-102/07</strain>
        <tissue evidence="2">Leaf</tissue>
    </source>
</reference>
<sequence>MEEDSLANLELSDLPTEFINTSTRAPMIIANDRQLKNFVGFVIKNVSTRLCVTYKAKSENPNKADFDLNKSPTDSNTDEEEGNLFYRGDKSTNVFAEMQSENKKEKMKQVEVDGDAYDVDTMISEKENTTNVSKFSLVEVVKKGQLFQNKTLLKVTFEICAMKHNFDYHVIKLDREL</sequence>
<evidence type="ECO:0000256" key="1">
    <source>
        <dbReference type="SAM" id="MobiDB-lite"/>
    </source>
</evidence>
<dbReference type="EMBL" id="QGKV02000832">
    <property type="protein sequence ID" value="KAF3551743.1"/>
    <property type="molecule type" value="Genomic_DNA"/>
</dbReference>
<reference evidence="3" key="2">
    <citation type="submission" date="2019-12" db="EMBL/GenBank/DDBJ databases">
        <authorList>
            <person name="Studholme D.J."/>
            <person name="Sarris P."/>
        </authorList>
    </citation>
    <scope>NUCLEOTIDE SEQUENCE</scope>
    <source>
        <strain evidence="3">PFS-1207/04</strain>
        <tissue evidence="3">Leaf</tissue>
    </source>
</reference>
<evidence type="ECO:0000313" key="2">
    <source>
        <dbReference type="EMBL" id="KAF2615989.1"/>
    </source>
</evidence>
<evidence type="ECO:0000313" key="3">
    <source>
        <dbReference type="EMBL" id="KAF3551743.1"/>
    </source>
</evidence>
<reference evidence="3 4" key="3">
    <citation type="journal article" date="2020" name="BMC Genomics">
        <title>Intraspecific diversification of the crop wild relative Brassica cretica Lam. using demographic model selection.</title>
        <authorList>
            <person name="Kioukis A."/>
            <person name="Michalopoulou V.A."/>
            <person name="Briers L."/>
            <person name="Pirintsos S."/>
            <person name="Studholme D.J."/>
            <person name="Pavlidis P."/>
            <person name="Sarris P.F."/>
        </authorList>
    </citation>
    <scope>NUCLEOTIDE SEQUENCE [LARGE SCALE GENOMIC DNA]</scope>
    <source>
        <strain evidence="4">cv. PFS-1207/04</strain>
        <strain evidence="3">PFS-1207/04</strain>
    </source>
</reference>
<name>A0A8S9MEC4_BRACR</name>
<keyword evidence="4" id="KW-1185">Reference proteome</keyword>
<dbReference type="AlphaFoldDB" id="A0A8S9MEC4"/>
<evidence type="ECO:0000313" key="4">
    <source>
        <dbReference type="Proteomes" id="UP000266723"/>
    </source>
</evidence>
<comment type="caution">
    <text evidence="2">The sequence shown here is derived from an EMBL/GenBank/DDBJ whole genome shotgun (WGS) entry which is preliminary data.</text>
</comment>
<feature type="region of interest" description="Disordered" evidence="1">
    <location>
        <begin position="62"/>
        <end position="83"/>
    </location>
</feature>
<protein>
    <submittedName>
        <fullName evidence="2">Uncharacterized protein</fullName>
    </submittedName>
</protein>
<dbReference type="OrthoDB" id="1103247at2759"/>
<proteinExistence type="predicted"/>
<dbReference type="EMBL" id="QGKY02000089">
    <property type="protein sequence ID" value="KAF2615989.1"/>
    <property type="molecule type" value="Genomic_DNA"/>
</dbReference>
<dbReference type="Proteomes" id="UP000266723">
    <property type="component" value="Unassembled WGS sequence"/>
</dbReference>
<gene>
    <name evidence="3" type="ORF">DY000_02006182</name>
    <name evidence="2" type="ORF">F2Q70_00011104</name>
</gene>
<organism evidence="2">
    <name type="scientific">Brassica cretica</name>
    <name type="common">Mustard</name>
    <dbReference type="NCBI Taxonomy" id="69181"/>
    <lineage>
        <taxon>Eukaryota</taxon>
        <taxon>Viridiplantae</taxon>
        <taxon>Streptophyta</taxon>
        <taxon>Embryophyta</taxon>
        <taxon>Tracheophyta</taxon>
        <taxon>Spermatophyta</taxon>
        <taxon>Magnoliopsida</taxon>
        <taxon>eudicotyledons</taxon>
        <taxon>Gunneridae</taxon>
        <taxon>Pentapetalae</taxon>
        <taxon>rosids</taxon>
        <taxon>malvids</taxon>
        <taxon>Brassicales</taxon>
        <taxon>Brassicaceae</taxon>
        <taxon>Brassiceae</taxon>
        <taxon>Brassica</taxon>
    </lineage>
</organism>